<dbReference type="EMBL" id="CP003130">
    <property type="protein sequence ID" value="AEU36096.1"/>
    <property type="molecule type" value="Genomic_DNA"/>
</dbReference>
<evidence type="ECO:0000313" key="1">
    <source>
        <dbReference type="EMBL" id="AEU36096.1"/>
    </source>
</evidence>
<dbReference type="AlphaFoldDB" id="G8NQE7"/>
<organism evidence="1 2">
    <name type="scientific">Granulicella mallensis (strain ATCC BAA-1857 / DSM 23137 / MP5ACTX8)</name>
    <dbReference type="NCBI Taxonomy" id="682795"/>
    <lineage>
        <taxon>Bacteria</taxon>
        <taxon>Pseudomonadati</taxon>
        <taxon>Acidobacteriota</taxon>
        <taxon>Terriglobia</taxon>
        <taxon>Terriglobales</taxon>
        <taxon>Acidobacteriaceae</taxon>
        <taxon>Granulicella</taxon>
    </lineage>
</organism>
<keyword evidence="2" id="KW-1185">Reference proteome</keyword>
<dbReference type="STRING" id="682795.AciX8_1757"/>
<accession>G8NQE7</accession>
<dbReference type="HOGENOM" id="CLU_2973099_0_0_0"/>
<dbReference type="KEGG" id="gma:AciX8_1757"/>
<proteinExistence type="predicted"/>
<name>G8NQE7_GRAMM</name>
<protein>
    <recommendedName>
        <fullName evidence="3">Helix-turn-helix domain-containing protein</fullName>
    </recommendedName>
</protein>
<evidence type="ECO:0008006" key="3">
    <source>
        <dbReference type="Google" id="ProtNLM"/>
    </source>
</evidence>
<evidence type="ECO:0000313" key="2">
    <source>
        <dbReference type="Proteomes" id="UP000007113"/>
    </source>
</evidence>
<gene>
    <name evidence="1" type="ordered locus">AciX8_1757</name>
</gene>
<sequence precursor="true">MTLVETIAAKKGAWKVEELSQLIGCSTTKIYNLVDARYIPHFRLGAMIRSSESRHLWM</sequence>
<dbReference type="Proteomes" id="UP000007113">
    <property type="component" value="Chromosome"/>
</dbReference>
<reference evidence="1 2" key="1">
    <citation type="submission" date="2011-11" db="EMBL/GenBank/DDBJ databases">
        <title>Complete sequence of Granulicella mallensis MP5ACTX8.</title>
        <authorList>
            <consortium name="US DOE Joint Genome Institute"/>
            <person name="Lucas S."/>
            <person name="Copeland A."/>
            <person name="Lapidus A."/>
            <person name="Cheng J.-F."/>
            <person name="Goodwin L."/>
            <person name="Pitluck S."/>
            <person name="Peters L."/>
            <person name="Lu M."/>
            <person name="Detter J.C."/>
            <person name="Han C."/>
            <person name="Tapia R."/>
            <person name="Land M."/>
            <person name="Hauser L."/>
            <person name="Kyrpides N."/>
            <person name="Ivanova N."/>
            <person name="Mikhailova N."/>
            <person name="Pagani I."/>
            <person name="Rawat S."/>
            <person name="Mannisto M."/>
            <person name="Haggblom M."/>
            <person name="Woyke T."/>
        </authorList>
    </citation>
    <scope>NUCLEOTIDE SEQUENCE [LARGE SCALE GENOMIC DNA]</scope>
    <source>
        <strain evidence="2">ATCC BAA-1857 / DSM 23137 / MP5ACTX8</strain>
    </source>
</reference>